<reference evidence="9 10" key="1">
    <citation type="journal article" date="2019" name="Appl. Microbiol. Biotechnol.">
        <title>Differential efficiency of wild type rhizogenic strains for rol gene transformation of plants.</title>
        <authorList>
            <person name="Desmet S."/>
            <person name="De Keyser E."/>
            <person name="Van Vaerenbergh J."/>
            <person name="Baeyen S."/>
            <person name="Van Huylenbroeck J."/>
            <person name="Geelen D."/>
            <person name="Dhooghe E."/>
        </authorList>
    </citation>
    <scope>NUCLEOTIDE SEQUENCE [LARGE SCALE GENOMIC DNA]</scope>
    <source>
        <strain evidence="9 10">B 4.1</strain>
    </source>
</reference>
<proteinExistence type="inferred from homology"/>
<dbReference type="Gene3D" id="1.10.10.10">
    <property type="entry name" value="Winged helix-like DNA-binding domain superfamily/Winged helix DNA-binding domain"/>
    <property type="match status" value="1"/>
</dbReference>
<protein>
    <recommendedName>
        <fullName evidence="6">HTH-type transcriptional regulator TtuA</fullName>
    </recommendedName>
    <alternativeName>
        <fullName evidence="7">Tartrate utilization transcriptional regulator</fullName>
    </alternativeName>
</protein>
<evidence type="ECO:0000256" key="4">
    <source>
        <dbReference type="ARBA" id="ARBA00023163"/>
    </source>
</evidence>
<dbReference type="GO" id="GO:0005829">
    <property type="term" value="C:cytosol"/>
    <property type="evidence" value="ECO:0007669"/>
    <property type="project" value="TreeGrafter"/>
</dbReference>
<dbReference type="Pfam" id="PF03466">
    <property type="entry name" value="LysR_substrate"/>
    <property type="match status" value="1"/>
</dbReference>
<dbReference type="AlphaFoldDB" id="A0AA95AGA4"/>
<dbReference type="GO" id="GO:0003700">
    <property type="term" value="F:DNA-binding transcription factor activity"/>
    <property type="evidence" value="ECO:0007669"/>
    <property type="project" value="InterPro"/>
</dbReference>
<dbReference type="InterPro" id="IPR050950">
    <property type="entry name" value="HTH-type_LysR_regulators"/>
</dbReference>
<dbReference type="SUPFAM" id="SSF46785">
    <property type="entry name" value="Winged helix' DNA-binding domain"/>
    <property type="match status" value="1"/>
</dbReference>
<evidence type="ECO:0000256" key="5">
    <source>
        <dbReference type="ARBA" id="ARBA00054626"/>
    </source>
</evidence>
<dbReference type="Pfam" id="PF00126">
    <property type="entry name" value="HTH_1"/>
    <property type="match status" value="1"/>
</dbReference>
<evidence type="ECO:0000313" key="10">
    <source>
        <dbReference type="Proteomes" id="UP000320858"/>
    </source>
</evidence>
<evidence type="ECO:0000256" key="2">
    <source>
        <dbReference type="ARBA" id="ARBA00023015"/>
    </source>
</evidence>
<keyword evidence="2" id="KW-0805">Transcription regulation</keyword>
<dbReference type="Proteomes" id="UP000320858">
    <property type="component" value="Unassembled WGS sequence"/>
</dbReference>
<dbReference type="PANTHER" id="PTHR30419:SF8">
    <property type="entry name" value="NITROGEN ASSIMILATION TRANSCRIPTIONAL ACTIVATOR-RELATED"/>
    <property type="match status" value="1"/>
</dbReference>
<dbReference type="InterPro" id="IPR036388">
    <property type="entry name" value="WH-like_DNA-bd_sf"/>
</dbReference>
<comment type="function">
    <text evidence="5">Transcriptional regulator of the ttuABCDE tartrate utilization operon.</text>
</comment>
<dbReference type="InterPro" id="IPR000847">
    <property type="entry name" value="LysR_HTH_N"/>
</dbReference>
<gene>
    <name evidence="9" type="ORF">EXN24_24800</name>
</gene>
<dbReference type="GO" id="GO:0003677">
    <property type="term" value="F:DNA binding"/>
    <property type="evidence" value="ECO:0007669"/>
    <property type="project" value="UniProtKB-KW"/>
</dbReference>
<evidence type="ECO:0000256" key="6">
    <source>
        <dbReference type="ARBA" id="ARBA00067332"/>
    </source>
</evidence>
<evidence type="ECO:0000259" key="8">
    <source>
        <dbReference type="PROSITE" id="PS50931"/>
    </source>
</evidence>
<dbReference type="PROSITE" id="PS50931">
    <property type="entry name" value="HTH_LYSR"/>
    <property type="match status" value="1"/>
</dbReference>
<name>A0AA95AGA4_RHIRH</name>
<dbReference type="PANTHER" id="PTHR30419">
    <property type="entry name" value="HTH-TYPE TRANSCRIPTIONAL REGULATOR YBHD"/>
    <property type="match status" value="1"/>
</dbReference>
<feature type="domain" description="HTH lysR-type" evidence="8">
    <location>
        <begin position="4"/>
        <end position="61"/>
    </location>
</feature>
<dbReference type="FunFam" id="1.10.10.10:FF:000001">
    <property type="entry name" value="LysR family transcriptional regulator"/>
    <property type="match status" value="1"/>
</dbReference>
<dbReference type="EMBL" id="SGOB01000008">
    <property type="protein sequence ID" value="TRA84958.1"/>
    <property type="molecule type" value="Genomic_DNA"/>
</dbReference>
<dbReference type="RefSeq" id="WP_003518306.1">
    <property type="nucleotide sequence ID" value="NZ_SGOB01000008.1"/>
</dbReference>
<dbReference type="InterPro" id="IPR036390">
    <property type="entry name" value="WH_DNA-bd_sf"/>
</dbReference>
<sequence length="303" mass="32707">METMDAKALRMFMAVVRFGSIRSAAEHLNVAPSVVSRQIADTEKKIGLPLFDRTSRGVGLTEAGELVFEHGKRILEDNGLLSEQLDQLRGVQRGRIRLCCGEGFLGDLIEHGLKPFVTVYPAIRYDVQLGSTEGVLDSVANGDTDIGIAYNPVIDIRVRSLAISRQPLCLVAPLGHRLLSNPRVALEDCLADTQYALLSKGHGVTQLVSRVAANCGAAVTPLIETPSIDALRRFVAAGLGVTFLPRFAVSTELMRSAFGVVELSDPLLSEASAHLMVKARRRLPRSVDSLAGYLAAEMTAFKA</sequence>
<dbReference type="SUPFAM" id="SSF53850">
    <property type="entry name" value="Periplasmic binding protein-like II"/>
    <property type="match status" value="1"/>
</dbReference>
<dbReference type="Gene3D" id="3.40.190.290">
    <property type="match status" value="1"/>
</dbReference>
<organism evidence="9 10">
    <name type="scientific">Rhizobium rhizogenes</name>
    <name type="common">Agrobacterium rhizogenes</name>
    <dbReference type="NCBI Taxonomy" id="359"/>
    <lineage>
        <taxon>Bacteria</taxon>
        <taxon>Pseudomonadati</taxon>
        <taxon>Pseudomonadota</taxon>
        <taxon>Alphaproteobacteria</taxon>
        <taxon>Hyphomicrobiales</taxon>
        <taxon>Rhizobiaceae</taxon>
        <taxon>Rhizobium/Agrobacterium group</taxon>
        <taxon>Rhizobium</taxon>
    </lineage>
</organism>
<keyword evidence="4" id="KW-0804">Transcription</keyword>
<comment type="similarity">
    <text evidence="1">Belongs to the LysR transcriptional regulatory family.</text>
</comment>
<evidence type="ECO:0000256" key="7">
    <source>
        <dbReference type="ARBA" id="ARBA00083243"/>
    </source>
</evidence>
<keyword evidence="3" id="KW-0238">DNA-binding</keyword>
<accession>A0AA95AGA4</accession>
<dbReference type="GeneID" id="92773585"/>
<comment type="caution">
    <text evidence="9">The sequence shown here is derived from an EMBL/GenBank/DDBJ whole genome shotgun (WGS) entry which is preliminary data.</text>
</comment>
<evidence type="ECO:0000313" key="9">
    <source>
        <dbReference type="EMBL" id="TRA84958.1"/>
    </source>
</evidence>
<dbReference type="InterPro" id="IPR005119">
    <property type="entry name" value="LysR_subst-bd"/>
</dbReference>
<evidence type="ECO:0000256" key="1">
    <source>
        <dbReference type="ARBA" id="ARBA00009437"/>
    </source>
</evidence>
<evidence type="ECO:0000256" key="3">
    <source>
        <dbReference type="ARBA" id="ARBA00023125"/>
    </source>
</evidence>